<feature type="transmembrane region" description="Helical" evidence="1">
    <location>
        <begin position="43"/>
        <end position="61"/>
    </location>
</feature>
<feature type="transmembrane region" description="Helical" evidence="1">
    <location>
        <begin position="12"/>
        <end position="31"/>
    </location>
</feature>
<dbReference type="EMBL" id="JNAX01000010">
    <property type="protein sequence ID" value="KGG20868.1"/>
    <property type="molecule type" value="Genomic_DNA"/>
</dbReference>
<reference evidence="3" key="1">
    <citation type="journal article" date="2014" name="Sci. Data">
        <title>Genomes of diverse isolates of the marine cyanobacterium Prochlorococcus.</title>
        <authorList>
            <person name="Biller S."/>
            <person name="Berube P."/>
            <person name="Thompson J."/>
            <person name="Kelly L."/>
            <person name="Roggensack S."/>
            <person name="Awad L."/>
            <person name="Roache-Johnson K."/>
            <person name="Ding H."/>
            <person name="Giovannoni S.J."/>
            <person name="Moore L.R."/>
            <person name="Chisholm S.W."/>
        </authorList>
    </citation>
    <scope>NUCLEOTIDE SEQUENCE [LARGE SCALE GENOMIC DNA]</scope>
    <source>
        <strain evidence="3">PAC1</strain>
    </source>
</reference>
<keyword evidence="1" id="KW-0812">Transmembrane</keyword>
<evidence type="ECO:0000256" key="1">
    <source>
        <dbReference type="SAM" id="Phobius"/>
    </source>
</evidence>
<evidence type="ECO:0000313" key="3">
    <source>
        <dbReference type="Proteomes" id="UP000030392"/>
    </source>
</evidence>
<accession>A0A0A2C3F9</accession>
<dbReference type="AlphaFoldDB" id="A0A0A2C3F9"/>
<dbReference type="RefSeq" id="WP_011824297.1">
    <property type="nucleotide sequence ID" value="NZ_CP138967.1"/>
</dbReference>
<organism evidence="2 3">
    <name type="scientific">Prochlorococcus marinus str. PAC1</name>
    <dbReference type="NCBI Taxonomy" id="59924"/>
    <lineage>
        <taxon>Bacteria</taxon>
        <taxon>Bacillati</taxon>
        <taxon>Cyanobacteriota</taxon>
        <taxon>Cyanophyceae</taxon>
        <taxon>Synechococcales</taxon>
        <taxon>Prochlorococcaceae</taxon>
        <taxon>Prochlorococcus</taxon>
    </lineage>
</organism>
<dbReference type="Proteomes" id="UP000030392">
    <property type="component" value="Unassembled WGS sequence"/>
</dbReference>
<keyword evidence="1" id="KW-1133">Transmembrane helix</keyword>
<name>A0A0A2C3F9_PROMR</name>
<protein>
    <submittedName>
        <fullName evidence="2">Uncharacterized protein</fullName>
    </submittedName>
</protein>
<gene>
    <name evidence="2" type="ORF">EV03_0804</name>
</gene>
<proteinExistence type="predicted"/>
<evidence type="ECO:0000313" key="2">
    <source>
        <dbReference type="EMBL" id="KGG20868.1"/>
    </source>
</evidence>
<sequence length="70" mass="7830">MNKKTLIGVSYVSAWVIVWGTIGSLIDFYFLQNTYLPGSIGQFATFIITAFLSSIIAIYIFPTINNKFIS</sequence>
<comment type="caution">
    <text evidence="2">The sequence shown here is derived from an EMBL/GenBank/DDBJ whole genome shotgun (WGS) entry which is preliminary data.</text>
</comment>
<keyword evidence="1" id="KW-0472">Membrane</keyword>